<comment type="caution">
    <text evidence="4">The sequence shown here is derived from an EMBL/GenBank/DDBJ whole genome shotgun (WGS) entry which is preliminary data.</text>
</comment>
<accession>A0A6N6MHC3</accession>
<evidence type="ECO:0000313" key="4">
    <source>
        <dbReference type="EMBL" id="KAB1068370.1"/>
    </source>
</evidence>
<dbReference type="AlphaFoldDB" id="A0A6N6MHC3"/>
<evidence type="ECO:0000256" key="1">
    <source>
        <dbReference type="ARBA" id="ARBA00022729"/>
    </source>
</evidence>
<reference evidence="4 5" key="1">
    <citation type="submission" date="2019-09" db="EMBL/GenBank/DDBJ databases">
        <authorList>
            <person name="Cao W.R."/>
        </authorList>
    </citation>
    <scope>NUCLEOTIDE SEQUENCE [LARGE SCALE GENOMIC DNA]</scope>
    <source>
        <strain evidence="4 5">B1N29</strain>
    </source>
</reference>
<proteinExistence type="predicted"/>
<evidence type="ECO:0000313" key="5">
    <source>
        <dbReference type="Proteomes" id="UP000441333"/>
    </source>
</evidence>
<dbReference type="Pfam" id="PF18962">
    <property type="entry name" value="Por_Secre_tail"/>
    <property type="match status" value="1"/>
</dbReference>
<feature type="signal peptide" evidence="2">
    <location>
        <begin position="1"/>
        <end position="23"/>
    </location>
</feature>
<organism evidence="4 5">
    <name type="scientific">Pseudotamlana haliotis</name>
    <dbReference type="NCBI Taxonomy" id="2614804"/>
    <lineage>
        <taxon>Bacteria</taxon>
        <taxon>Pseudomonadati</taxon>
        <taxon>Bacteroidota</taxon>
        <taxon>Flavobacteriia</taxon>
        <taxon>Flavobacteriales</taxon>
        <taxon>Flavobacteriaceae</taxon>
        <taxon>Pseudotamlana</taxon>
    </lineage>
</organism>
<dbReference type="InterPro" id="IPR026444">
    <property type="entry name" value="Secre_tail"/>
</dbReference>
<evidence type="ECO:0000256" key="2">
    <source>
        <dbReference type="SAM" id="SignalP"/>
    </source>
</evidence>
<dbReference type="RefSeq" id="WP_150938075.1">
    <property type="nucleotide sequence ID" value="NZ_WAAT01000037.1"/>
</dbReference>
<keyword evidence="5" id="KW-1185">Reference proteome</keyword>
<name>A0A6N6MHC3_9FLAO</name>
<feature type="chain" id="PRO_5026721501" evidence="2">
    <location>
        <begin position="24"/>
        <end position="113"/>
    </location>
</feature>
<dbReference type="EMBL" id="WAAT01000037">
    <property type="protein sequence ID" value="KAB1068370.1"/>
    <property type="molecule type" value="Genomic_DNA"/>
</dbReference>
<evidence type="ECO:0000259" key="3">
    <source>
        <dbReference type="Pfam" id="PF18962"/>
    </source>
</evidence>
<protein>
    <submittedName>
        <fullName evidence="4">T9SS type A sorting domain-containing protein</fullName>
    </submittedName>
</protein>
<keyword evidence="1 2" id="KW-0732">Signal</keyword>
<dbReference type="Proteomes" id="UP000441333">
    <property type="component" value="Unassembled WGS sequence"/>
</dbReference>
<gene>
    <name evidence="4" type="ORF">F6U93_06625</name>
</gene>
<sequence>MKKKYFFFLFIAFSLLLAFPTEAQNKGAFSSVEENIPGLNIYPNPVNSQTTYINIVSTMNATKNIEIYNVLGKRLFATKLSGRELNISQLNKGIYILKITENEFSETRKLVIK</sequence>
<feature type="domain" description="Secretion system C-terminal sorting" evidence="3">
    <location>
        <begin position="41"/>
        <end position="112"/>
    </location>
</feature>
<dbReference type="NCBIfam" id="TIGR04183">
    <property type="entry name" value="Por_Secre_tail"/>
    <property type="match status" value="1"/>
</dbReference>